<evidence type="ECO:0000256" key="1">
    <source>
        <dbReference type="SAM" id="Phobius"/>
    </source>
</evidence>
<feature type="transmembrane region" description="Helical" evidence="1">
    <location>
        <begin position="580"/>
        <end position="602"/>
    </location>
</feature>
<dbReference type="OrthoDB" id="2158601at2759"/>
<feature type="transmembrane region" description="Helical" evidence="1">
    <location>
        <begin position="464"/>
        <end position="484"/>
    </location>
</feature>
<feature type="transmembrane region" description="Helical" evidence="1">
    <location>
        <begin position="504"/>
        <end position="524"/>
    </location>
</feature>
<dbReference type="AlphaFoldDB" id="A0A1Y2D1P0"/>
<evidence type="ECO:0000313" key="2">
    <source>
        <dbReference type="EMBL" id="ORY53199.1"/>
    </source>
</evidence>
<feature type="transmembrane region" description="Helical" evidence="1">
    <location>
        <begin position="662"/>
        <end position="679"/>
    </location>
</feature>
<sequence>MSITPSSFAEYAATSMFDNYTSSTDSYVWWMASQNSTTQQYAIQKICYRPEITLQETLSLYWALNSTFYLSTPARNQMVNCVAEKSKGTAVTRFLTRNPYFPIDIFTWNPYTPKSLGWFTSTNDANRMTGLDCICYDQSLPLSLLAKTMAYYKSSFRFSYNIIHAMDQCLLLSPIVNNPYISSSRAWYSTQSYEVQRNTVIRLCGSSQFDLKSLITIFRDVLVSNNKETNLDVSFCLQTYNWSHATLRQYFPPDTRQSLIWLAAQNATVQAQALTNICFGKTSKQDLKRYSLDEIAEIFKLSIGFLNETATLTDLVVIKPIQCLNYYSTWNFTTAYQTLVSNKATGALDSRSLVWLASQPSETQAEFIQTVCTDYSLDSGLVIRIWRSLGLTVSFNLDTLKQMADCPKVADYIREEKRISNAYIGLASFSELGFVAFIILIYLEVTKLKAKQSVLSRVLSPFNFALCLCFMSNLMNFVCALQLWELHNIAKITFASIWDYQQRWYLSSQVFELMWSLSYLYFCWIRSESILTKVWPRTFFLIKALFYISPLLLVGPLLSQALAMAGILDFKVKLKYGNVSYVLQAVAAITLLILDVLLFSTFTRYLTELTGDIKNAVTTRFRIISRAGLVASLICFCFSALSVVKVFIPDVSIYIKVTTDCLMYAVTLVLLLMKVWLFIDSAMTGKTSNNTGSDKPGA</sequence>
<feature type="transmembrane region" description="Helical" evidence="1">
    <location>
        <begin position="422"/>
        <end position="443"/>
    </location>
</feature>
<reference evidence="2 3" key="1">
    <citation type="submission" date="2016-07" db="EMBL/GenBank/DDBJ databases">
        <title>Pervasive Adenine N6-methylation of Active Genes in Fungi.</title>
        <authorList>
            <consortium name="DOE Joint Genome Institute"/>
            <person name="Mondo S.J."/>
            <person name="Dannebaum R.O."/>
            <person name="Kuo R.C."/>
            <person name="Labutti K."/>
            <person name="Haridas S."/>
            <person name="Kuo A."/>
            <person name="Salamov A."/>
            <person name="Ahrendt S.R."/>
            <person name="Lipzen A."/>
            <person name="Sullivan W."/>
            <person name="Andreopoulos W.B."/>
            <person name="Clum A."/>
            <person name="Lindquist E."/>
            <person name="Daum C."/>
            <person name="Ramamoorthy G.K."/>
            <person name="Gryganskyi A."/>
            <person name="Culley D."/>
            <person name="Magnuson J.K."/>
            <person name="James T.Y."/>
            <person name="O'Malley M.A."/>
            <person name="Stajich J.E."/>
            <person name="Spatafora J.W."/>
            <person name="Visel A."/>
            <person name="Grigoriev I.V."/>
        </authorList>
    </citation>
    <scope>NUCLEOTIDE SEQUENCE [LARGE SCALE GENOMIC DNA]</scope>
    <source>
        <strain evidence="2 3">JEL800</strain>
    </source>
</reference>
<dbReference type="EMBL" id="MCGO01000002">
    <property type="protein sequence ID" value="ORY53199.1"/>
    <property type="molecule type" value="Genomic_DNA"/>
</dbReference>
<gene>
    <name evidence="2" type="ORF">BCR33DRAFT_711541</name>
</gene>
<proteinExistence type="predicted"/>
<name>A0A1Y2D1P0_9FUNG</name>
<feature type="transmembrane region" description="Helical" evidence="1">
    <location>
        <begin position="545"/>
        <end position="568"/>
    </location>
</feature>
<dbReference type="Proteomes" id="UP000193642">
    <property type="component" value="Unassembled WGS sequence"/>
</dbReference>
<keyword evidence="1" id="KW-0812">Transmembrane</keyword>
<accession>A0A1Y2D1P0</accession>
<keyword evidence="3" id="KW-1185">Reference proteome</keyword>
<protein>
    <submittedName>
        <fullName evidence="2">Uncharacterized protein</fullName>
    </submittedName>
</protein>
<evidence type="ECO:0000313" key="3">
    <source>
        <dbReference type="Proteomes" id="UP000193642"/>
    </source>
</evidence>
<organism evidence="2 3">
    <name type="scientific">Rhizoclosmatium globosum</name>
    <dbReference type="NCBI Taxonomy" id="329046"/>
    <lineage>
        <taxon>Eukaryota</taxon>
        <taxon>Fungi</taxon>
        <taxon>Fungi incertae sedis</taxon>
        <taxon>Chytridiomycota</taxon>
        <taxon>Chytridiomycota incertae sedis</taxon>
        <taxon>Chytridiomycetes</taxon>
        <taxon>Chytridiales</taxon>
        <taxon>Chytriomycetaceae</taxon>
        <taxon>Rhizoclosmatium</taxon>
    </lineage>
</organism>
<keyword evidence="1" id="KW-1133">Transmembrane helix</keyword>
<keyword evidence="1" id="KW-0472">Membrane</keyword>
<feature type="transmembrane region" description="Helical" evidence="1">
    <location>
        <begin position="623"/>
        <end position="642"/>
    </location>
</feature>
<comment type="caution">
    <text evidence="2">The sequence shown here is derived from an EMBL/GenBank/DDBJ whole genome shotgun (WGS) entry which is preliminary data.</text>
</comment>